<dbReference type="Proteomes" id="UP000003729">
    <property type="component" value="Unassembled WGS sequence"/>
</dbReference>
<organism evidence="2 3">
    <name type="scientific">Providencia alcalifaciens DSM 30120</name>
    <dbReference type="NCBI Taxonomy" id="520999"/>
    <lineage>
        <taxon>Bacteria</taxon>
        <taxon>Pseudomonadati</taxon>
        <taxon>Pseudomonadota</taxon>
        <taxon>Gammaproteobacteria</taxon>
        <taxon>Enterobacterales</taxon>
        <taxon>Morganellaceae</taxon>
        <taxon>Providencia</taxon>
    </lineage>
</organism>
<feature type="signal peptide" evidence="1">
    <location>
        <begin position="1"/>
        <end position="20"/>
    </location>
</feature>
<reference evidence="2 3" key="1">
    <citation type="submission" date="2008-10" db="EMBL/GenBank/DDBJ databases">
        <title>Draft genome sequence of Providencia alcalifaciens (DSM 30120).</title>
        <authorList>
            <person name="Sudarsanam P."/>
            <person name="Ley R."/>
            <person name="Guruge J."/>
            <person name="Turnbaugh P.J."/>
            <person name="Mahowald M."/>
            <person name="Liep D."/>
            <person name="Gordon J."/>
        </authorList>
    </citation>
    <scope>NUCLEOTIDE SEQUENCE [LARGE SCALE GENOMIC DNA]</scope>
    <source>
        <strain evidence="2 3">DSM 30120</strain>
    </source>
</reference>
<sequence>MMKRILLSLLLCSVGFGVVASQLEIEKELICKGSPAKDQCVKSLSSMLSEAAKAGVVKGACDISIIYEDTLSDEEKENCERARERVEELTSK</sequence>
<feature type="chain" id="PRO_5002849718" evidence="1">
    <location>
        <begin position="21"/>
        <end position="92"/>
    </location>
</feature>
<proteinExistence type="predicted"/>
<dbReference type="EMBL" id="ABXW01000079">
    <property type="protein sequence ID" value="EEB43922.1"/>
    <property type="molecule type" value="Genomic_DNA"/>
</dbReference>
<evidence type="ECO:0000313" key="3">
    <source>
        <dbReference type="Proteomes" id="UP000003729"/>
    </source>
</evidence>
<keyword evidence="1" id="KW-0732">Signal</keyword>
<evidence type="ECO:0000313" key="2">
    <source>
        <dbReference type="EMBL" id="EEB43922.1"/>
    </source>
</evidence>
<comment type="caution">
    <text evidence="2">The sequence shown here is derived from an EMBL/GenBank/DDBJ whole genome shotgun (WGS) entry which is preliminary data.</text>
</comment>
<dbReference type="AlphaFoldDB" id="B6XL26"/>
<name>B6XL26_9GAMM</name>
<reference evidence="2 3" key="2">
    <citation type="submission" date="2008-10" db="EMBL/GenBank/DDBJ databases">
        <authorList>
            <person name="Fulton L."/>
            <person name="Clifton S."/>
            <person name="Fulton B."/>
            <person name="Xu J."/>
            <person name="Minx P."/>
            <person name="Pepin K.H."/>
            <person name="Johnson M."/>
            <person name="Bhonagiri V."/>
            <person name="Nash W.E."/>
            <person name="Mardis E.R."/>
            <person name="Wilson R.K."/>
        </authorList>
    </citation>
    <scope>NUCLEOTIDE SEQUENCE [LARGE SCALE GENOMIC DNA]</scope>
    <source>
        <strain evidence="2 3">DSM 30120</strain>
    </source>
</reference>
<gene>
    <name evidence="2" type="ORF">PROVALCAL_04088</name>
</gene>
<evidence type="ECO:0000256" key="1">
    <source>
        <dbReference type="SAM" id="SignalP"/>
    </source>
</evidence>
<accession>B6XL26</accession>
<protein>
    <submittedName>
        <fullName evidence="2">Uncharacterized protein</fullName>
    </submittedName>
</protein>